<feature type="transmembrane region" description="Helical" evidence="4">
    <location>
        <begin position="211"/>
        <end position="237"/>
    </location>
</feature>
<sequence length="819" mass="90347">MRQLRQLPPNELPPQPQPPGAATGSAPAPRASSAGSGKAPDGSASEKHVESEDPGGASGSAEDEDEDDSDAESDLELGDLDEDDLVQRRLAQRPVFWLRLFGLAVTAGLLAAGLSLYFLRSGLLLKNIPLFRWLCFAAMIVPACYAAVLVVKAMLWVLEDKYFLTSNVVFHIIAVRREVRNVLAATLVMIIFSVFFWRYGHHETQVNPEYWVVVKFLGCLMLFTVANLLACLFANLLQGRFNKATQAKLTEALRKEYYLNVLAAPPKQELSKLTHMLDSGAVRALKNMKKVSLHTPRSPFRFSRRRRVSGGGGAEAPSAPQSSGARGRMRSLTRSTSVLPHPTGTVHVRKAGLPPRLRSSSRIARTRTTSTNASAPYAGEDGEGMEEALLPHPRESSHLRLAPREHSRLQPPAELPPSDGAPREHEEVPRRQSVAEALLAEQLRSGKPMSLERADKATLAAKLSAVERHLRNNAIAAGTTLTGRGRLTRVASAREPKAALGAPHSKRLAFFLFHNVLRDRDRNYILEEDVHAFMRPKQAREAFHFLDRDKSGRLTLREVNEAVATVFQERANLRVQLQDTRATVGTLRCIMAVLLQAVNCFFWLAIFDVDLRSTWTVVSSVILAFAFAFQNSVRHLFESVIFLFFTHPFDVGDVIVLSRTPGSDQTKYRVETLGLNCIVLLANDNSRMWIPVWKLAEANLVNLSRSEKHIDFVKVSVNINIPAAVLGSVEAALKPVFEDISHNKELGSWFSVRLVGTTDPLKLELGIAWECNHKGWDMGAINAGRTLVLRAVGAELSRAGVSFTNDFVGGAPQLAPLLD</sequence>
<reference evidence="6 7" key="1">
    <citation type="journal article" date="2024" name="Nat. Commun.">
        <title>Phylogenomics reveals the evolutionary origins of lichenization in chlorophyte algae.</title>
        <authorList>
            <person name="Puginier C."/>
            <person name="Libourel C."/>
            <person name="Otte J."/>
            <person name="Skaloud P."/>
            <person name="Haon M."/>
            <person name="Grisel S."/>
            <person name="Petersen M."/>
            <person name="Berrin J.G."/>
            <person name="Delaux P.M."/>
            <person name="Dal Grande F."/>
            <person name="Keller J."/>
        </authorList>
    </citation>
    <scope>NUCLEOTIDE SEQUENCE [LARGE SCALE GENOMIC DNA]</scope>
    <source>
        <strain evidence="6 7">SAG 245.80</strain>
    </source>
</reference>
<dbReference type="GO" id="GO:0005509">
    <property type="term" value="F:calcium ion binding"/>
    <property type="evidence" value="ECO:0007669"/>
    <property type="project" value="InterPro"/>
</dbReference>
<evidence type="ECO:0000313" key="7">
    <source>
        <dbReference type="Proteomes" id="UP001445335"/>
    </source>
</evidence>
<accession>A0AAW1SGU2</accession>
<dbReference type="Proteomes" id="UP001445335">
    <property type="component" value="Unassembled WGS sequence"/>
</dbReference>
<keyword evidence="4" id="KW-0472">Membrane</keyword>
<dbReference type="PROSITE" id="PS50222">
    <property type="entry name" value="EF_HAND_2"/>
    <property type="match status" value="1"/>
</dbReference>
<dbReference type="PANTHER" id="PTHR31618">
    <property type="entry name" value="MECHANOSENSITIVE ION CHANNEL PROTEIN 5"/>
    <property type="match status" value="1"/>
</dbReference>
<keyword evidence="7" id="KW-1185">Reference proteome</keyword>
<dbReference type="GO" id="GO:0006820">
    <property type="term" value="P:monoatomic anion transport"/>
    <property type="evidence" value="ECO:0007669"/>
    <property type="project" value="TreeGrafter"/>
</dbReference>
<comment type="subcellular location">
    <subcellularLocation>
        <location evidence="1">Membrane</location>
        <topology evidence="1">Multi-pass membrane protein</topology>
    </subcellularLocation>
</comment>
<dbReference type="InterPro" id="IPR010920">
    <property type="entry name" value="LSM_dom_sf"/>
</dbReference>
<feature type="compositionally biased region" description="Pro residues" evidence="3">
    <location>
        <begin position="10"/>
        <end position="19"/>
    </location>
</feature>
<dbReference type="GO" id="GO:0008381">
    <property type="term" value="F:mechanosensitive monoatomic ion channel activity"/>
    <property type="evidence" value="ECO:0007669"/>
    <property type="project" value="TreeGrafter"/>
</dbReference>
<feature type="transmembrane region" description="Helical" evidence="4">
    <location>
        <begin position="587"/>
        <end position="606"/>
    </location>
</feature>
<dbReference type="SUPFAM" id="SSF50182">
    <property type="entry name" value="Sm-like ribonucleoproteins"/>
    <property type="match status" value="1"/>
</dbReference>
<comment type="similarity">
    <text evidence="2">Belongs to the MscS (TC 1.A.23) family.</text>
</comment>
<dbReference type="InterPro" id="IPR018247">
    <property type="entry name" value="EF_Hand_1_Ca_BS"/>
</dbReference>
<evidence type="ECO:0000259" key="5">
    <source>
        <dbReference type="PROSITE" id="PS50222"/>
    </source>
</evidence>
<keyword evidence="4" id="KW-0812">Transmembrane</keyword>
<dbReference type="EMBL" id="JALJOU010000003">
    <property type="protein sequence ID" value="KAK9845247.1"/>
    <property type="molecule type" value="Genomic_DNA"/>
</dbReference>
<dbReference type="GO" id="GO:0005886">
    <property type="term" value="C:plasma membrane"/>
    <property type="evidence" value="ECO:0007669"/>
    <property type="project" value="TreeGrafter"/>
</dbReference>
<feature type="transmembrane region" description="Helical" evidence="4">
    <location>
        <begin position="179"/>
        <end position="199"/>
    </location>
</feature>
<evidence type="ECO:0000256" key="2">
    <source>
        <dbReference type="ARBA" id="ARBA00008017"/>
    </source>
</evidence>
<dbReference type="PROSITE" id="PS00018">
    <property type="entry name" value="EF_HAND_1"/>
    <property type="match status" value="1"/>
</dbReference>
<dbReference type="PANTHER" id="PTHR31618:SF1">
    <property type="entry name" value="EF-HAND DOMAIN-CONTAINING PROTEIN"/>
    <property type="match status" value="1"/>
</dbReference>
<feature type="transmembrane region" description="Helical" evidence="4">
    <location>
        <begin position="131"/>
        <end position="158"/>
    </location>
</feature>
<feature type="domain" description="EF-hand" evidence="5">
    <location>
        <begin position="534"/>
        <end position="569"/>
    </location>
</feature>
<feature type="region of interest" description="Disordered" evidence="3">
    <location>
        <begin position="292"/>
        <end position="383"/>
    </location>
</feature>
<proteinExistence type="inferred from homology"/>
<feature type="transmembrane region" description="Helical" evidence="4">
    <location>
        <begin position="612"/>
        <end position="629"/>
    </location>
</feature>
<dbReference type="InterPro" id="IPR016688">
    <property type="entry name" value="MscS-like_plants/fungi"/>
</dbReference>
<name>A0AAW1SGU2_9CHLO</name>
<comment type="caution">
    <text evidence="6">The sequence shown here is derived from an EMBL/GenBank/DDBJ whole genome shotgun (WGS) entry which is preliminary data.</text>
</comment>
<feature type="compositionally biased region" description="Basic and acidic residues" evidence="3">
    <location>
        <begin position="421"/>
        <end position="430"/>
    </location>
</feature>
<organism evidence="6 7">
    <name type="scientific">Elliptochloris bilobata</name>
    <dbReference type="NCBI Taxonomy" id="381761"/>
    <lineage>
        <taxon>Eukaryota</taxon>
        <taxon>Viridiplantae</taxon>
        <taxon>Chlorophyta</taxon>
        <taxon>core chlorophytes</taxon>
        <taxon>Trebouxiophyceae</taxon>
        <taxon>Trebouxiophyceae incertae sedis</taxon>
        <taxon>Elliptochloris clade</taxon>
        <taxon>Elliptochloris</taxon>
    </lineage>
</organism>
<protein>
    <recommendedName>
        <fullName evidence="5">EF-hand domain-containing protein</fullName>
    </recommendedName>
</protein>
<dbReference type="InterPro" id="IPR006685">
    <property type="entry name" value="MscS_channel_2nd"/>
</dbReference>
<dbReference type="Pfam" id="PF00924">
    <property type="entry name" value="MS_channel_2nd"/>
    <property type="match status" value="1"/>
</dbReference>
<feature type="region of interest" description="Disordered" evidence="3">
    <location>
        <begin position="1"/>
        <end position="78"/>
    </location>
</feature>
<dbReference type="AlphaFoldDB" id="A0AAW1SGU2"/>
<feature type="transmembrane region" description="Helical" evidence="4">
    <location>
        <begin position="96"/>
        <end position="119"/>
    </location>
</feature>
<evidence type="ECO:0000256" key="1">
    <source>
        <dbReference type="ARBA" id="ARBA00004141"/>
    </source>
</evidence>
<feature type="compositionally biased region" description="Acidic residues" evidence="3">
    <location>
        <begin position="61"/>
        <end position="78"/>
    </location>
</feature>
<evidence type="ECO:0000256" key="4">
    <source>
        <dbReference type="SAM" id="Phobius"/>
    </source>
</evidence>
<keyword evidence="4" id="KW-1133">Transmembrane helix</keyword>
<feature type="compositionally biased region" description="Low complexity" evidence="3">
    <location>
        <begin position="20"/>
        <end position="40"/>
    </location>
</feature>
<dbReference type="InterPro" id="IPR002048">
    <property type="entry name" value="EF_hand_dom"/>
</dbReference>
<gene>
    <name evidence="6" type="ORF">WJX81_001044</name>
</gene>
<feature type="compositionally biased region" description="Low complexity" evidence="3">
    <location>
        <begin position="315"/>
        <end position="325"/>
    </location>
</feature>
<evidence type="ECO:0000256" key="3">
    <source>
        <dbReference type="SAM" id="MobiDB-lite"/>
    </source>
</evidence>
<feature type="compositionally biased region" description="Low complexity" evidence="3">
    <location>
        <begin position="356"/>
        <end position="375"/>
    </location>
</feature>
<evidence type="ECO:0000313" key="6">
    <source>
        <dbReference type="EMBL" id="KAK9845247.1"/>
    </source>
</evidence>
<feature type="region of interest" description="Disordered" evidence="3">
    <location>
        <begin position="404"/>
        <end position="431"/>
    </location>
</feature>